<sequence>MKHDAEHLHHLLMDLGRTAEFALMDQLFPGRSLSMSQLFALHELDHQSGLSQRELAENLGLEKSSVSRLVADLESDGLLTRERDPDNRRLYRLEITEAGREIHRSAADVLHGRYERWASAMSPKEREGLAAGLPALLRAMHADRAES</sequence>
<comment type="caution">
    <text evidence="5">The sequence shown here is derived from an EMBL/GenBank/DDBJ whole genome shotgun (WGS) entry which is preliminary data.</text>
</comment>
<dbReference type="OrthoDB" id="5506299at2"/>
<dbReference type="SMART" id="SM00347">
    <property type="entry name" value="HTH_MARR"/>
    <property type="match status" value="1"/>
</dbReference>
<dbReference type="RefSeq" id="WP_136534009.1">
    <property type="nucleotide sequence ID" value="NZ_STGY01000029.1"/>
</dbReference>
<dbReference type="PANTHER" id="PTHR33164">
    <property type="entry name" value="TRANSCRIPTIONAL REGULATOR, MARR FAMILY"/>
    <property type="match status" value="1"/>
</dbReference>
<reference evidence="6" key="1">
    <citation type="submission" date="2019-04" db="EMBL/GenBank/DDBJ databases">
        <title>Nocardioides xinjiangensis sp. nov.</title>
        <authorList>
            <person name="Liu S."/>
        </authorList>
    </citation>
    <scope>NUCLEOTIDE SEQUENCE [LARGE SCALE GENOMIC DNA]</scope>
    <source>
        <strain evidence="6">18</strain>
    </source>
</reference>
<protein>
    <submittedName>
        <fullName evidence="5">MarR family transcriptional regulator</fullName>
    </submittedName>
</protein>
<dbReference type="EMBL" id="STGY01000029">
    <property type="protein sequence ID" value="THV42164.1"/>
    <property type="molecule type" value="Genomic_DNA"/>
</dbReference>
<dbReference type="PRINTS" id="PR00598">
    <property type="entry name" value="HTHMARR"/>
</dbReference>
<keyword evidence="3" id="KW-0804">Transcription</keyword>
<keyword evidence="1" id="KW-0805">Transcription regulation</keyword>
<evidence type="ECO:0000256" key="3">
    <source>
        <dbReference type="ARBA" id="ARBA00023163"/>
    </source>
</evidence>
<evidence type="ECO:0000256" key="1">
    <source>
        <dbReference type="ARBA" id="ARBA00023015"/>
    </source>
</evidence>
<reference evidence="5 6" key="2">
    <citation type="submission" date="2019-05" db="EMBL/GenBank/DDBJ databases">
        <title>Glycomyces buryatensis sp. nov.</title>
        <authorList>
            <person name="Nikitina E."/>
        </authorList>
    </citation>
    <scope>NUCLEOTIDE SEQUENCE [LARGE SCALE GENOMIC DNA]</scope>
    <source>
        <strain evidence="5 6">18</strain>
    </source>
</reference>
<dbReference type="PROSITE" id="PS01117">
    <property type="entry name" value="HTH_MARR_1"/>
    <property type="match status" value="1"/>
</dbReference>
<dbReference type="CDD" id="cd00090">
    <property type="entry name" value="HTH_ARSR"/>
    <property type="match status" value="1"/>
</dbReference>
<dbReference type="InterPro" id="IPR023187">
    <property type="entry name" value="Tscrpt_reg_MarR-type_CS"/>
</dbReference>
<dbReference type="GO" id="GO:0006950">
    <property type="term" value="P:response to stress"/>
    <property type="evidence" value="ECO:0007669"/>
    <property type="project" value="TreeGrafter"/>
</dbReference>
<evidence type="ECO:0000256" key="2">
    <source>
        <dbReference type="ARBA" id="ARBA00023125"/>
    </source>
</evidence>
<gene>
    <name evidence="5" type="ORF">FAB82_07970</name>
</gene>
<organism evidence="5 6">
    <name type="scientific">Glycomyces buryatensis</name>
    <dbReference type="NCBI Taxonomy" id="2570927"/>
    <lineage>
        <taxon>Bacteria</taxon>
        <taxon>Bacillati</taxon>
        <taxon>Actinomycetota</taxon>
        <taxon>Actinomycetes</taxon>
        <taxon>Glycomycetales</taxon>
        <taxon>Glycomycetaceae</taxon>
        <taxon>Glycomyces</taxon>
    </lineage>
</organism>
<name>A0A4S8QN56_9ACTN</name>
<dbReference type="InterPro" id="IPR036388">
    <property type="entry name" value="WH-like_DNA-bd_sf"/>
</dbReference>
<dbReference type="GO" id="GO:0003700">
    <property type="term" value="F:DNA-binding transcription factor activity"/>
    <property type="evidence" value="ECO:0007669"/>
    <property type="project" value="InterPro"/>
</dbReference>
<dbReference type="InterPro" id="IPR000835">
    <property type="entry name" value="HTH_MarR-typ"/>
</dbReference>
<dbReference type="InterPro" id="IPR036390">
    <property type="entry name" value="WH_DNA-bd_sf"/>
</dbReference>
<evidence type="ECO:0000313" key="5">
    <source>
        <dbReference type="EMBL" id="THV42164.1"/>
    </source>
</evidence>
<dbReference type="Gene3D" id="1.10.10.10">
    <property type="entry name" value="Winged helix-like DNA-binding domain superfamily/Winged helix DNA-binding domain"/>
    <property type="match status" value="1"/>
</dbReference>
<accession>A0A4S8QN56</accession>
<keyword evidence="6" id="KW-1185">Reference proteome</keyword>
<dbReference type="GO" id="GO:0003677">
    <property type="term" value="F:DNA binding"/>
    <property type="evidence" value="ECO:0007669"/>
    <property type="project" value="UniProtKB-KW"/>
</dbReference>
<dbReference type="Pfam" id="PF01047">
    <property type="entry name" value="MarR"/>
    <property type="match status" value="1"/>
</dbReference>
<feature type="domain" description="HTH marR-type" evidence="4">
    <location>
        <begin position="5"/>
        <end position="138"/>
    </location>
</feature>
<dbReference type="PANTHER" id="PTHR33164:SF103">
    <property type="entry name" value="REGULATORY PROTEIN MARR"/>
    <property type="match status" value="1"/>
</dbReference>
<keyword evidence="2" id="KW-0238">DNA-binding</keyword>
<proteinExistence type="predicted"/>
<dbReference type="InterPro" id="IPR039422">
    <property type="entry name" value="MarR/SlyA-like"/>
</dbReference>
<dbReference type="InterPro" id="IPR011991">
    <property type="entry name" value="ArsR-like_HTH"/>
</dbReference>
<dbReference type="SUPFAM" id="SSF46785">
    <property type="entry name" value="Winged helix' DNA-binding domain"/>
    <property type="match status" value="1"/>
</dbReference>
<dbReference type="Proteomes" id="UP000308760">
    <property type="component" value="Unassembled WGS sequence"/>
</dbReference>
<dbReference type="PROSITE" id="PS50995">
    <property type="entry name" value="HTH_MARR_2"/>
    <property type="match status" value="1"/>
</dbReference>
<dbReference type="AlphaFoldDB" id="A0A4S8QN56"/>
<evidence type="ECO:0000313" key="6">
    <source>
        <dbReference type="Proteomes" id="UP000308760"/>
    </source>
</evidence>
<evidence type="ECO:0000259" key="4">
    <source>
        <dbReference type="PROSITE" id="PS50995"/>
    </source>
</evidence>